<evidence type="ECO:0008006" key="4">
    <source>
        <dbReference type="Google" id="ProtNLM"/>
    </source>
</evidence>
<organism evidence="2 3">
    <name type="scientific">Clostridium fungisolvens</name>
    <dbReference type="NCBI Taxonomy" id="1604897"/>
    <lineage>
        <taxon>Bacteria</taxon>
        <taxon>Bacillati</taxon>
        <taxon>Bacillota</taxon>
        <taxon>Clostridia</taxon>
        <taxon>Eubacteriales</taxon>
        <taxon>Clostridiaceae</taxon>
        <taxon>Clostridium</taxon>
    </lineage>
</organism>
<accession>A0A6V8SJT4</accession>
<dbReference type="EMBL" id="BLZR01000001">
    <property type="protein sequence ID" value="GFP77016.1"/>
    <property type="molecule type" value="Genomic_DNA"/>
</dbReference>
<dbReference type="PANTHER" id="PTHR36111:SF2">
    <property type="entry name" value="INNER MEMBRANE PROTEIN"/>
    <property type="match status" value="1"/>
</dbReference>
<dbReference type="PANTHER" id="PTHR36111">
    <property type="entry name" value="INNER MEMBRANE PROTEIN-RELATED"/>
    <property type="match status" value="1"/>
</dbReference>
<gene>
    <name evidence="2" type="ORF">bsdtw1_03130</name>
</gene>
<dbReference type="RefSeq" id="WP_183278412.1">
    <property type="nucleotide sequence ID" value="NZ_BLZR01000001.1"/>
</dbReference>
<evidence type="ECO:0000313" key="3">
    <source>
        <dbReference type="Proteomes" id="UP000580568"/>
    </source>
</evidence>
<dbReference type="InterPro" id="IPR007563">
    <property type="entry name" value="DUF554"/>
</dbReference>
<comment type="caution">
    <text evidence="2">The sequence shown here is derived from an EMBL/GenBank/DDBJ whole genome shotgun (WGS) entry which is preliminary data.</text>
</comment>
<dbReference type="Proteomes" id="UP000580568">
    <property type="component" value="Unassembled WGS sequence"/>
</dbReference>
<dbReference type="AlphaFoldDB" id="A0A6V8SJT4"/>
<feature type="transmembrane region" description="Helical" evidence="1">
    <location>
        <begin position="199"/>
        <end position="218"/>
    </location>
</feature>
<feature type="transmembrane region" description="Helical" evidence="1">
    <location>
        <begin position="224"/>
        <end position="246"/>
    </location>
</feature>
<evidence type="ECO:0000313" key="2">
    <source>
        <dbReference type="EMBL" id="GFP77016.1"/>
    </source>
</evidence>
<proteinExistence type="predicted"/>
<feature type="transmembrane region" description="Helical" evidence="1">
    <location>
        <begin position="119"/>
        <end position="137"/>
    </location>
</feature>
<dbReference type="Pfam" id="PF04474">
    <property type="entry name" value="DUF554"/>
    <property type="match status" value="1"/>
</dbReference>
<feature type="transmembrane region" description="Helical" evidence="1">
    <location>
        <begin position="6"/>
        <end position="22"/>
    </location>
</feature>
<protein>
    <recommendedName>
        <fullName evidence="4">DUF554 domain-containing protein</fullName>
    </recommendedName>
</protein>
<name>A0A6V8SJT4_9CLOT</name>
<keyword evidence="1" id="KW-0812">Transmembrane</keyword>
<reference evidence="2 3" key="1">
    <citation type="submission" date="2020-07" db="EMBL/GenBank/DDBJ databases">
        <title>A new beta-1,3-glucan-decomposing anaerobic bacterium isolated from anoxic soil subjected to biological soil disinfestation.</title>
        <authorList>
            <person name="Ueki A."/>
            <person name="Tonouchi A."/>
        </authorList>
    </citation>
    <scope>NUCLEOTIDE SEQUENCE [LARGE SCALE GENOMIC DNA]</scope>
    <source>
        <strain evidence="2 3">TW1</strain>
    </source>
</reference>
<keyword evidence="1" id="KW-1133">Transmembrane helix</keyword>
<sequence length="248" mass="26509">MPIGVIVNACTVLFGGIIGAILGDKIPVRLRRALPLTFGVASMGMGVNYIVKVHTLPAVILALILGSAIGELIKLEEIIGTWAKKAKEPIEKLFTSDKTDVYEEVAVTLESQDAFMEKFVGILILFCASGTGIFGALNEGMTGDHSILITKSILDLFTAGIFAASLGILVGFICIPQIIILLTLFFGATFILPMITPNMISDFTACGGIIMLATGFRISEIKNFPVANMIPALILAMPISHLWAVFIH</sequence>
<keyword evidence="3" id="KW-1185">Reference proteome</keyword>
<keyword evidence="1" id="KW-0472">Membrane</keyword>
<evidence type="ECO:0000256" key="1">
    <source>
        <dbReference type="SAM" id="Phobius"/>
    </source>
</evidence>
<feature type="transmembrane region" description="Helical" evidence="1">
    <location>
        <begin position="157"/>
        <end position="187"/>
    </location>
</feature>